<dbReference type="InterPro" id="IPR002347">
    <property type="entry name" value="SDR_fam"/>
</dbReference>
<dbReference type="PANTHER" id="PTHR43477">
    <property type="entry name" value="DIHYDROANTICAPSIN 7-DEHYDROGENASE"/>
    <property type="match status" value="1"/>
</dbReference>
<dbReference type="InterPro" id="IPR036291">
    <property type="entry name" value="NAD(P)-bd_dom_sf"/>
</dbReference>
<dbReference type="EMBL" id="QGGG01000005">
    <property type="protein sequence ID" value="PWJ84402.1"/>
    <property type="molecule type" value="Genomic_DNA"/>
</dbReference>
<evidence type="ECO:0000259" key="3">
    <source>
        <dbReference type="SMART" id="SM00822"/>
    </source>
</evidence>
<dbReference type="InterPro" id="IPR057326">
    <property type="entry name" value="KR_dom"/>
</dbReference>
<evidence type="ECO:0000256" key="2">
    <source>
        <dbReference type="ARBA" id="ARBA00023002"/>
    </source>
</evidence>
<reference evidence="4 5" key="1">
    <citation type="submission" date="2018-05" db="EMBL/GenBank/DDBJ databases">
        <title>Genomic Encyclopedia of Type Strains, Phase IV (KMG-IV): sequencing the most valuable type-strain genomes for metagenomic binning, comparative biology and taxonomic classification.</title>
        <authorList>
            <person name="Goeker M."/>
        </authorList>
    </citation>
    <scope>NUCLEOTIDE SEQUENCE [LARGE SCALE GENOMIC DNA]</scope>
    <source>
        <strain evidence="4 5">DSM 6986</strain>
    </source>
</reference>
<dbReference type="InterPro" id="IPR020904">
    <property type="entry name" value="Sc_DH/Rdtase_CS"/>
</dbReference>
<feature type="domain" description="Ketoreductase" evidence="3">
    <location>
        <begin position="11"/>
        <end position="186"/>
    </location>
</feature>
<keyword evidence="2" id="KW-0560">Oxidoreductase</keyword>
<accession>A0A316C3S9</accession>
<organism evidence="4 5">
    <name type="scientific">Pseudaminobacter salicylatoxidans</name>
    <dbReference type="NCBI Taxonomy" id="93369"/>
    <lineage>
        <taxon>Bacteria</taxon>
        <taxon>Pseudomonadati</taxon>
        <taxon>Pseudomonadota</taxon>
        <taxon>Alphaproteobacteria</taxon>
        <taxon>Hyphomicrobiales</taxon>
        <taxon>Phyllobacteriaceae</taxon>
        <taxon>Pseudaminobacter</taxon>
    </lineage>
</organism>
<dbReference type="OrthoDB" id="5457012at2"/>
<keyword evidence="5" id="KW-1185">Reference proteome</keyword>
<comment type="caution">
    <text evidence="4">The sequence shown here is derived from an EMBL/GenBank/DDBJ whole genome shotgun (WGS) entry which is preliminary data.</text>
</comment>
<proteinExistence type="inferred from homology"/>
<dbReference type="PRINTS" id="PR00080">
    <property type="entry name" value="SDRFAMILY"/>
</dbReference>
<dbReference type="CDD" id="cd05233">
    <property type="entry name" value="SDR_c"/>
    <property type="match status" value="1"/>
</dbReference>
<dbReference type="Gene3D" id="3.40.50.720">
    <property type="entry name" value="NAD(P)-binding Rossmann-like Domain"/>
    <property type="match status" value="1"/>
</dbReference>
<dbReference type="FunFam" id="3.40.50.720:FF:000084">
    <property type="entry name" value="Short-chain dehydrogenase reductase"/>
    <property type="match status" value="1"/>
</dbReference>
<dbReference type="SMART" id="SM00822">
    <property type="entry name" value="PKS_KR"/>
    <property type="match status" value="1"/>
</dbReference>
<dbReference type="AlphaFoldDB" id="A0A316C3S9"/>
<dbReference type="NCBIfam" id="NF005559">
    <property type="entry name" value="PRK07231.1"/>
    <property type="match status" value="1"/>
</dbReference>
<dbReference type="Pfam" id="PF13561">
    <property type="entry name" value="adh_short_C2"/>
    <property type="match status" value="1"/>
</dbReference>
<evidence type="ECO:0000313" key="5">
    <source>
        <dbReference type="Proteomes" id="UP000245396"/>
    </source>
</evidence>
<name>A0A316C3S9_PSESE</name>
<dbReference type="PROSITE" id="PS00061">
    <property type="entry name" value="ADH_SHORT"/>
    <property type="match status" value="1"/>
</dbReference>
<dbReference type="PANTHER" id="PTHR43477:SF1">
    <property type="entry name" value="DIHYDROANTICAPSIN 7-DEHYDROGENASE"/>
    <property type="match status" value="1"/>
</dbReference>
<comment type="similarity">
    <text evidence="1">Belongs to the short-chain dehydrogenases/reductases (SDR) family.</text>
</comment>
<dbReference type="GO" id="GO:0016491">
    <property type="term" value="F:oxidoreductase activity"/>
    <property type="evidence" value="ECO:0007669"/>
    <property type="project" value="UniProtKB-KW"/>
</dbReference>
<protein>
    <submittedName>
        <fullName evidence="4">3-oxoacyl-[acyl-carrier protein] reductase/2-keto-3-deoxy-L-fuconate dehydrogenase</fullName>
    </submittedName>
</protein>
<sequence length="258" mass="27013">MNLTPANFEGLTVVVTGAGQGIGLATAEALLAVGATVVAVDVSSEGVTALAGRYEAVVPLAGDVTDARLIDALDQLFDARGLTLNVLINNAGIARGKSALDTSDEEFSAYFDVNVLGLFRLSRWAVGRMRQTGGGAIVNTASIFAEIGAQNSSGYSASKAAVAGLTRQMATDYGPEGIRVNAVAPGLIETPLTAERIRTETWRRAIMIDQCPLRRVGKPEDIARAIRFLASDEASFISGQVLAVDGGWAMGRYPRPEA</sequence>
<dbReference type="SUPFAM" id="SSF51735">
    <property type="entry name" value="NAD(P)-binding Rossmann-fold domains"/>
    <property type="match status" value="1"/>
</dbReference>
<dbReference type="RefSeq" id="WP_109612481.1">
    <property type="nucleotide sequence ID" value="NZ_QGGG01000005.1"/>
</dbReference>
<dbReference type="STRING" id="1192868.GCA_000304395_01979"/>
<gene>
    <name evidence="4" type="ORF">C7441_10518</name>
</gene>
<evidence type="ECO:0000256" key="1">
    <source>
        <dbReference type="ARBA" id="ARBA00006484"/>
    </source>
</evidence>
<dbReference type="PRINTS" id="PR00081">
    <property type="entry name" value="GDHRDH"/>
</dbReference>
<dbReference type="Proteomes" id="UP000245396">
    <property type="component" value="Unassembled WGS sequence"/>
</dbReference>
<dbReference type="InterPro" id="IPR051122">
    <property type="entry name" value="SDR_DHRS6-like"/>
</dbReference>
<evidence type="ECO:0000313" key="4">
    <source>
        <dbReference type="EMBL" id="PWJ84402.1"/>
    </source>
</evidence>